<dbReference type="GO" id="GO:0031405">
    <property type="term" value="F:lipoic acid binding"/>
    <property type="evidence" value="ECO:0007669"/>
    <property type="project" value="TreeGrafter"/>
</dbReference>
<evidence type="ECO:0000256" key="11">
    <source>
        <dbReference type="SAM" id="MobiDB-lite"/>
    </source>
</evidence>
<comment type="function">
    <text evidence="8">The pyruvate dehydrogenase complex catalyzes the overall conversion of pyruvate to acetyl-CoA and CO(2). It contains multiple copies of three enzymatic components: pyruvate dehydrogenase (E1), dihydrolipoamide acetyltransferase (E2) and lipoamide dehydrogenase (E3).</text>
</comment>
<evidence type="ECO:0000256" key="3">
    <source>
        <dbReference type="ARBA" id="ARBA00011484"/>
    </source>
</evidence>
<dbReference type="FunFam" id="3.30.559.10:FF:000004">
    <property type="entry name" value="Acetyltransferase component of pyruvate dehydrogenase complex"/>
    <property type="match status" value="1"/>
</dbReference>
<evidence type="ECO:0000256" key="4">
    <source>
        <dbReference type="ARBA" id="ARBA00022679"/>
    </source>
</evidence>
<dbReference type="InterPro" id="IPR036625">
    <property type="entry name" value="E3-bd_dom_sf"/>
</dbReference>
<dbReference type="Pfam" id="PF00364">
    <property type="entry name" value="Biotin_lipoyl"/>
    <property type="match status" value="1"/>
</dbReference>
<dbReference type="SUPFAM" id="SSF52777">
    <property type="entry name" value="CoA-dependent acyltransferases"/>
    <property type="match status" value="1"/>
</dbReference>
<evidence type="ECO:0000256" key="8">
    <source>
        <dbReference type="ARBA" id="ARBA00025211"/>
    </source>
</evidence>
<keyword evidence="7 10" id="KW-0012">Acyltransferase</keyword>
<feature type="domain" description="Lipoyl-binding" evidence="12">
    <location>
        <begin position="4"/>
        <end position="78"/>
    </location>
</feature>
<dbReference type="Gene3D" id="4.10.320.10">
    <property type="entry name" value="E3-binding domain"/>
    <property type="match status" value="1"/>
</dbReference>
<dbReference type="CDD" id="cd06849">
    <property type="entry name" value="lipoyl_domain"/>
    <property type="match status" value="1"/>
</dbReference>
<keyword evidence="4 10" id="KW-0808">Transferase</keyword>
<evidence type="ECO:0000313" key="14">
    <source>
        <dbReference type="EMBL" id="KAA9130429.1"/>
    </source>
</evidence>
<dbReference type="SUPFAM" id="SSF47005">
    <property type="entry name" value="Peripheral subunit-binding domain of 2-oxo acid dehydrogenase complex"/>
    <property type="match status" value="1"/>
</dbReference>
<reference evidence="14 15" key="1">
    <citation type="submission" date="2019-09" db="EMBL/GenBank/DDBJ databases">
        <title>Wenzhouxiangella sp. Genome sequencing and assembly.</title>
        <authorList>
            <person name="Zhang R."/>
        </authorList>
    </citation>
    <scope>NUCLEOTIDE SEQUENCE [LARGE SCALE GENOMIC DNA]</scope>
    <source>
        <strain evidence="14 15">W260</strain>
    </source>
</reference>
<dbReference type="AlphaFoldDB" id="A0A5N0TAQ4"/>
<feature type="domain" description="Peripheral subunit-binding (PSBD)" evidence="13">
    <location>
        <begin position="158"/>
        <end position="195"/>
    </location>
</feature>
<keyword evidence="5" id="KW-0677">Repeat</keyword>
<dbReference type="PROSITE" id="PS50968">
    <property type="entry name" value="BIOTINYL_LIPOYL"/>
    <property type="match status" value="1"/>
</dbReference>
<proteinExistence type="inferred from homology"/>
<dbReference type="EC" id="2.3.1.-" evidence="10"/>
<dbReference type="FunFam" id="2.40.50.100:FF:000009">
    <property type="entry name" value="Acetyltransferase component of pyruvate dehydrogenase complex"/>
    <property type="match status" value="1"/>
</dbReference>
<dbReference type="GO" id="GO:0006086">
    <property type="term" value="P:pyruvate decarboxylation to acetyl-CoA"/>
    <property type="evidence" value="ECO:0007669"/>
    <property type="project" value="TreeGrafter"/>
</dbReference>
<evidence type="ECO:0000256" key="2">
    <source>
        <dbReference type="ARBA" id="ARBA00007317"/>
    </source>
</evidence>
<comment type="caution">
    <text evidence="14">The sequence shown here is derived from an EMBL/GenBank/DDBJ whole genome shotgun (WGS) entry which is preliminary data.</text>
</comment>
<name>A0A5N0TAQ4_9GAMM</name>
<feature type="region of interest" description="Disordered" evidence="11">
    <location>
        <begin position="80"/>
        <end position="154"/>
    </location>
</feature>
<dbReference type="PANTHER" id="PTHR43178">
    <property type="entry name" value="DIHYDROLIPOAMIDE ACETYLTRANSFERASE COMPONENT OF PYRUVATE DEHYDROGENASE COMPLEX"/>
    <property type="match status" value="1"/>
</dbReference>
<comment type="catalytic activity">
    <reaction evidence="9">
        <text>N(6)-[(R)-dihydrolipoyl]-L-lysyl-[protein] + acetyl-CoA = N(6)-[(R)-S(8)-acetyldihydrolipoyl]-L-lysyl-[protein] + CoA</text>
        <dbReference type="Rhea" id="RHEA:17017"/>
        <dbReference type="Rhea" id="RHEA-COMP:10475"/>
        <dbReference type="Rhea" id="RHEA-COMP:10478"/>
        <dbReference type="ChEBI" id="CHEBI:57287"/>
        <dbReference type="ChEBI" id="CHEBI:57288"/>
        <dbReference type="ChEBI" id="CHEBI:83100"/>
        <dbReference type="ChEBI" id="CHEBI:83111"/>
        <dbReference type="EC" id="2.3.1.12"/>
    </reaction>
</comment>
<evidence type="ECO:0000256" key="10">
    <source>
        <dbReference type="RuleBase" id="RU003423"/>
    </source>
</evidence>
<accession>A0A5N0TAQ4</accession>
<dbReference type="Pfam" id="PF00198">
    <property type="entry name" value="2-oxoacid_dh"/>
    <property type="match status" value="1"/>
</dbReference>
<evidence type="ECO:0000313" key="15">
    <source>
        <dbReference type="Proteomes" id="UP000325372"/>
    </source>
</evidence>
<dbReference type="RefSeq" id="WP_150864733.1">
    <property type="nucleotide sequence ID" value="NZ_VYXP01000007.1"/>
</dbReference>
<evidence type="ECO:0000256" key="7">
    <source>
        <dbReference type="ARBA" id="ARBA00023315"/>
    </source>
</evidence>
<dbReference type="InterPro" id="IPR003016">
    <property type="entry name" value="2-oxoA_DH_lipoyl-BS"/>
</dbReference>
<comment type="subunit">
    <text evidence="3">Forms a 24-polypeptide structural core with octahedral symmetry.</text>
</comment>
<sequence length="458" mass="48215">MAEKIEVKVPDVGDFEDIPVIEVLVSVGDTVEEEDSLVTLESDKATMEVPSPAAGTIVELKVKLDDTVSEGDVVAVLEVSGEGGETDNGESGETEAAEAPAAEAAAPAEPEKQPEPEARKAEADKPAEKAAPAPSAGPRQSPPVPIGADTTLPDRVPYASPAIRAFARELGVDLFKVSGTGRKGRIQREDVSGFVKQALAGGAGAAAAGGGGGLDVAPPPKIDFSKFGETEVQELSRIKKISGKNLHRNWVTIPHVTHNDEADITALEAFRNANKAQAKAQGFNLTPLVFLIKGVVSALKKHPNFNASLDPTGENLILKRYFNIGIAVDTPDGLVVPVIRDCDKKGVMELAKELGDVSVRARDGKLKPADWQGACFSISSLGGIGGTDFTPIINSPEVAILGVSRSKMTPVWDGEVFRPRLMLPMSLSYDHRVIDGAQAARFCRTLAGQLEGQGLLSL</sequence>
<evidence type="ECO:0000259" key="13">
    <source>
        <dbReference type="PROSITE" id="PS51826"/>
    </source>
</evidence>
<dbReference type="InterPro" id="IPR011053">
    <property type="entry name" value="Single_hybrid_motif"/>
</dbReference>
<feature type="compositionally biased region" description="Basic and acidic residues" evidence="11">
    <location>
        <begin position="109"/>
        <end position="128"/>
    </location>
</feature>
<dbReference type="InterPro" id="IPR004167">
    <property type="entry name" value="PSBD"/>
</dbReference>
<organism evidence="14 15">
    <name type="scientific">Marinihelvus fidelis</name>
    <dbReference type="NCBI Taxonomy" id="2613842"/>
    <lineage>
        <taxon>Bacteria</taxon>
        <taxon>Pseudomonadati</taxon>
        <taxon>Pseudomonadota</taxon>
        <taxon>Gammaproteobacteria</taxon>
        <taxon>Chromatiales</taxon>
        <taxon>Wenzhouxiangellaceae</taxon>
        <taxon>Marinihelvus</taxon>
    </lineage>
</organism>
<dbReference type="EMBL" id="VYXP01000007">
    <property type="protein sequence ID" value="KAA9130429.1"/>
    <property type="molecule type" value="Genomic_DNA"/>
</dbReference>
<dbReference type="InterPro" id="IPR001078">
    <property type="entry name" value="2-oxoacid_DH_actylTfrase"/>
</dbReference>
<dbReference type="Gene3D" id="3.30.559.10">
    <property type="entry name" value="Chloramphenicol acetyltransferase-like domain"/>
    <property type="match status" value="1"/>
</dbReference>
<dbReference type="GO" id="GO:0005737">
    <property type="term" value="C:cytoplasm"/>
    <property type="evidence" value="ECO:0007669"/>
    <property type="project" value="TreeGrafter"/>
</dbReference>
<feature type="compositionally biased region" description="Low complexity" evidence="11">
    <location>
        <begin position="129"/>
        <end position="138"/>
    </location>
</feature>
<evidence type="ECO:0000256" key="5">
    <source>
        <dbReference type="ARBA" id="ARBA00022737"/>
    </source>
</evidence>
<evidence type="ECO:0000256" key="1">
    <source>
        <dbReference type="ARBA" id="ARBA00001938"/>
    </source>
</evidence>
<evidence type="ECO:0000256" key="9">
    <source>
        <dbReference type="ARBA" id="ARBA00048370"/>
    </source>
</evidence>
<dbReference type="Gene3D" id="2.40.50.100">
    <property type="match status" value="1"/>
</dbReference>
<keyword evidence="6 10" id="KW-0450">Lipoyl</keyword>
<dbReference type="PROSITE" id="PS51826">
    <property type="entry name" value="PSBD"/>
    <property type="match status" value="1"/>
</dbReference>
<dbReference type="InterPro" id="IPR000089">
    <property type="entry name" value="Biotin_lipoyl"/>
</dbReference>
<feature type="compositionally biased region" description="Low complexity" evidence="11">
    <location>
        <begin position="97"/>
        <end position="108"/>
    </location>
</feature>
<dbReference type="InterPro" id="IPR023213">
    <property type="entry name" value="CAT-like_dom_sf"/>
</dbReference>
<dbReference type="Pfam" id="PF02817">
    <property type="entry name" value="E3_binding"/>
    <property type="match status" value="1"/>
</dbReference>
<gene>
    <name evidence="14" type="ORF">F3N42_12020</name>
</gene>
<dbReference type="GO" id="GO:0004742">
    <property type="term" value="F:dihydrolipoyllysine-residue acetyltransferase activity"/>
    <property type="evidence" value="ECO:0007669"/>
    <property type="project" value="UniProtKB-EC"/>
</dbReference>
<dbReference type="InterPro" id="IPR050743">
    <property type="entry name" value="2-oxoacid_DH_E2_comp"/>
</dbReference>
<dbReference type="SUPFAM" id="SSF51230">
    <property type="entry name" value="Single hybrid motif"/>
    <property type="match status" value="1"/>
</dbReference>
<dbReference type="Proteomes" id="UP000325372">
    <property type="component" value="Unassembled WGS sequence"/>
</dbReference>
<keyword evidence="15" id="KW-1185">Reference proteome</keyword>
<evidence type="ECO:0000256" key="6">
    <source>
        <dbReference type="ARBA" id="ARBA00022823"/>
    </source>
</evidence>
<dbReference type="PANTHER" id="PTHR43178:SF2">
    <property type="entry name" value="DIHYDROLIPOYLLYSINE-RESIDUE ACETYLTRANSFERASE COMPONENT OF PYRUVATE DEHYDROGENASE COMPLEX"/>
    <property type="match status" value="1"/>
</dbReference>
<evidence type="ECO:0000259" key="12">
    <source>
        <dbReference type="PROSITE" id="PS50968"/>
    </source>
</evidence>
<feature type="compositionally biased region" description="Acidic residues" evidence="11">
    <location>
        <begin position="84"/>
        <end position="96"/>
    </location>
</feature>
<comment type="cofactor">
    <cofactor evidence="1 10">
        <name>(R)-lipoate</name>
        <dbReference type="ChEBI" id="CHEBI:83088"/>
    </cofactor>
</comment>
<protein>
    <recommendedName>
        <fullName evidence="10">Dihydrolipoamide acetyltransferase component of pyruvate dehydrogenase complex</fullName>
        <ecNumber evidence="10">2.3.1.-</ecNumber>
    </recommendedName>
</protein>
<comment type="similarity">
    <text evidence="2 10">Belongs to the 2-oxoacid dehydrogenase family.</text>
</comment>
<dbReference type="PROSITE" id="PS00189">
    <property type="entry name" value="LIPOYL"/>
    <property type="match status" value="1"/>
</dbReference>